<organism evidence="4 5">
    <name type="scientific">Ottowia cancrivicina</name>
    <dbReference type="NCBI Taxonomy" id="3040346"/>
    <lineage>
        <taxon>Bacteria</taxon>
        <taxon>Pseudomonadati</taxon>
        <taxon>Pseudomonadota</taxon>
        <taxon>Betaproteobacteria</taxon>
        <taxon>Burkholderiales</taxon>
        <taxon>Comamonadaceae</taxon>
        <taxon>Ottowia</taxon>
    </lineage>
</organism>
<dbReference type="Proteomes" id="UP001237156">
    <property type="component" value="Unassembled WGS sequence"/>
</dbReference>
<feature type="region of interest" description="Disordered" evidence="3">
    <location>
        <begin position="1"/>
        <end position="22"/>
    </location>
</feature>
<evidence type="ECO:0000256" key="2">
    <source>
        <dbReference type="HAMAP-Rule" id="MF_00659"/>
    </source>
</evidence>
<dbReference type="InterPro" id="IPR027471">
    <property type="entry name" value="YbeD-like_sf"/>
</dbReference>
<protein>
    <recommendedName>
        <fullName evidence="2">UPF0250 protein QB898_02315</fullName>
    </recommendedName>
</protein>
<sequence length="102" mass="11373">MNTPEKPDMTDPAQPAPQPDPMQFPMRFPIKVMGKNEDGFVHAITEIARRFDPTFDAATVQLRESSGGNYLSVTVTVLATSREQLDGIYRAITSHPKVKWAL</sequence>
<gene>
    <name evidence="4" type="ORF">QB898_02315</name>
</gene>
<evidence type="ECO:0000256" key="3">
    <source>
        <dbReference type="SAM" id="MobiDB-lite"/>
    </source>
</evidence>
<evidence type="ECO:0000256" key="1">
    <source>
        <dbReference type="ARBA" id="ARBA00008460"/>
    </source>
</evidence>
<dbReference type="Pfam" id="PF04359">
    <property type="entry name" value="DUF493"/>
    <property type="match status" value="1"/>
</dbReference>
<keyword evidence="5" id="KW-1185">Reference proteome</keyword>
<comment type="caution">
    <text evidence="4">The sequence shown here is derived from an EMBL/GenBank/DDBJ whole genome shotgun (WGS) entry which is preliminary data.</text>
</comment>
<comment type="similarity">
    <text evidence="1 2">Belongs to the UPF0250 family.</text>
</comment>
<dbReference type="PANTHER" id="PTHR38036:SF1">
    <property type="entry name" value="UPF0250 PROTEIN YBED"/>
    <property type="match status" value="1"/>
</dbReference>
<accession>A0AAW6REF4</accession>
<dbReference type="EMBL" id="JARVII010000002">
    <property type="protein sequence ID" value="MDG9698565.1"/>
    <property type="molecule type" value="Genomic_DNA"/>
</dbReference>
<dbReference type="PANTHER" id="PTHR38036">
    <property type="entry name" value="UPF0250 PROTEIN YBED"/>
    <property type="match status" value="1"/>
</dbReference>
<reference evidence="4 5" key="1">
    <citation type="submission" date="2023-04" db="EMBL/GenBank/DDBJ databases">
        <title>Ottowia paracancer sp. nov., isolated from human stomach.</title>
        <authorList>
            <person name="Song Y."/>
        </authorList>
    </citation>
    <scope>NUCLEOTIDE SEQUENCE [LARGE SCALE GENOMIC DNA]</scope>
    <source>
        <strain evidence="4 5">10c7w1</strain>
    </source>
</reference>
<evidence type="ECO:0000313" key="4">
    <source>
        <dbReference type="EMBL" id="MDG9698565.1"/>
    </source>
</evidence>
<name>A0AAW6REF4_9BURK</name>
<dbReference type="AlphaFoldDB" id="A0AAW6REF4"/>
<dbReference type="InterPro" id="IPR007454">
    <property type="entry name" value="UPF0250_YbeD-like"/>
</dbReference>
<dbReference type="HAMAP" id="MF_00659">
    <property type="entry name" value="UPF0250"/>
    <property type="match status" value="1"/>
</dbReference>
<evidence type="ECO:0000313" key="5">
    <source>
        <dbReference type="Proteomes" id="UP001237156"/>
    </source>
</evidence>
<dbReference type="SUPFAM" id="SSF117991">
    <property type="entry name" value="YbeD/HP0495-like"/>
    <property type="match status" value="1"/>
</dbReference>
<dbReference type="Gene3D" id="3.30.70.260">
    <property type="match status" value="1"/>
</dbReference>
<proteinExistence type="inferred from homology"/>